<reference evidence="1 2" key="1">
    <citation type="submission" date="2019-10" db="EMBL/GenBank/DDBJ databases">
        <title>Actinomadura rubteroloni sp. nov. and Actinomadura macrotermitis sp. nov., isolated from the gut of fungus growing-termite Macrotermes natalensis.</title>
        <authorList>
            <person name="Benndorf R."/>
            <person name="Martin K."/>
            <person name="Kuefner M."/>
            <person name="De Beer W."/>
            <person name="Kaster A.-K."/>
            <person name="Vollmers J."/>
            <person name="Poulsen M."/>
            <person name="Beemelmanns C."/>
        </authorList>
    </citation>
    <scope>NUCLEOTIDE SEQUENCE [LARGE SCALE GENOMIC DNA]</scope>
    <source>
        <strain evidence="1 2">RB68</strain>
    </source>
</reference>
<dbReference type="EMBL" id="WEGH01000009">
    <property type="protein sequence ID" value="MQY09894.1"/>
    <property type="molecule type" value="Genomic_DNA"/>
</dbReference>
<accession>A0A7K0CAU0</accession>
<name>A0A7K0CAU0_9ACTN</name>
<proteinExistence type="predicted"/>
<dbReference type="RefSeq" id="WP_153542298.1">
    <property type="nucleotide sequence ID" value="NZ_WEGH01000009.1"/>
</dbReference>
<dbReference type="AlphaFoldDB" id="A0A7K0CAU0"/>
<dbReference type="OrthoDB" id="9909776at2"/>
<evidence type="ECO:0000313" key="2">
    <source>
        <dbReference type="Proteomes" id="UP000487268"/>
    </source>
</evidence>
<protein>
    <submittedName>
        <fullName evidence="1">Uncharacterized protein</fullName>
    </submittedName>
</protein>
<gene>
    <name evidence="1" type="ORF">ACRB68_80240</name>
</gene>
<evidence type="ECO:0000313" key="1">
    <source>
        <dbReference type="EMBL" id="MQY09894.1"/>
    </source>
</evidence>
<sequence length="152" mass="16795">MEINTTYSRDVPGAKTITIHLDERDDPINLMEGLVMRGRLESWLRTILRPGEHGAQSGPDTLATLTDLEYLGNLTDRAMEEALLRARDQYGWGWGTIAARLDAPRSTVKDKIIRLRQEYARAGIWYDPAGGHTGTPAEAEAAIQAMTASDGE</sequence>
<organism evidence="1 2">
    <name type="scientific">Actinomadura macrotermitis</name>
    <dbReference type="NCBI Taxonomy" id="2585200"/>
    <lineage>
        <taxon>Bacteria</taxon>
        <taxon>Bacillati</taxon>
        <taxon>Actinomycetota</taxon>
        <taxon>Actinomycetes</taxon>
        <taxon>Streptosporangiales</taxon>
        <taxon>Thermomonosporaceae</taxon>
        <taxon>Actinomadura</taxon>
    </lineage>
</organism>
<comment type="caution">
    <text evidence="1">The sequence shown here is derived from an EMBL/GenBank/DDBJ whole genome shotgun (WGS) entry which is preliminary data.</text>
</comment>
<keyword evidence="2" id="KW-1185">Reference proteome</keyword>
<dbReference type="Proteomes" id="UP000487268">
    <property type="component" value="Unassembled WGS sequence"/>
</dbReference>